<dbReference type="AlphaFoldDB" id="A0A1W2FY33"/>
<dbReference type="RefSeq" id="WP_160097329.1">
    <property type="nucleotide sequence ID" value="NZ_FWXV01000017.1"/>
</dbReference>
<keyword evidence="2" id="KW-1185">Reference proteome</keyword>
<dbReference type="EMBL" id="FWXV01000017">
    <property type="protein sequence ID" value="SMD26835.1"/>
    <property type="molecule type" value="Genomic_DNA"/>
</dbReference>
<reference evidence="1 2" key="1">
    <citation type="submission" date="2017-04" db="EMBL/GenBank/DDBJ databases">
        <authorList>
            <person name="Afonso C.L."/>
            <person name="Miller P.J."/>
            <person name="Scott M.A."/>
            <person name="Spackman E."/>
            <person name="Goraichik I."/>
            <person name="Dimitrov K.M."/>
            <person name="Suarez D.L."/>
            <person name="Swayne D.E."/>
        </authorList>
    </citation>
    <scope>NUCLEOTIDE SEQUENCE [LARGE SCALE GENOMIC DNA]</scope>
    <source>
        <strain evidence="1 2">DSM 43828</strain>
    </source>
</reference>
<proteinExistence type="predicted"/>
<sequence length="52" mass="5667">MPIRDEFDLDVRLGEPIELGIMRGTPPTTEQCPDSHAVTCGGPCCDRSFSCL</sequence>
<organism evidence="1 2">
    <name type="scientific">Kibdelosporangium aridum</name>
    <dbReference type="NCBI Taxonomy" id="2030"/>
    <lineage>
        <taxon>Bacteria</taxon>
        <taxon>Bacillati</taxon>
        <taxon>Actinomycetota</taxon>
        <taxon>Actinomycetes</taxon>
        <taxon>Pseudonocardiales</taxon>
        <taxon>Pseudonocardiaceae</taxon>
        <taxon>Kibdelosporangium</taxon>
    </lineage>
</organism>
<accession>A0A1W2FY33</accession>
<evidence type="ECO:0000313" key="2">
    <source>
        <dbReference type="Proteomes" id="UP000192674"/>
    </source>
</evidence>
<gene>
    <name evidence="1" type="ORF">SAMN05661093_10422</name>
</gene>
<protein>
    <submittedName>
        <fullName evidence="1">Uncharacterized protein</fullName>
    </submittedName>
</protein>
<name>A0A1W2FY33_KIBAR</name>
<dbReference type="OrthoDB" id="4561974at2"/>
<dbReference type="Proteomes" id="UP000192674">
    <property type="component" value="Unassembled WGS sequence"/>
</dbReference>
<evidence type="ECO:0000313" key="1">
    <source>
        <dbReference type="EMBL" id="SMD26835.1"/>
    </source>
</evidence>